<organism evidence="16 17">
    <name type="scientific">Frankliniella occidentalis</name>
    <name type="common">Western flower thrips</name>
    <name type="synonym">Euthrips occidentalis</name>
    <dbReference type="NCBI Taxonomy" id="133901"/>
    <lineage>
        <taxon>Eukaryota</taxon>
        <taxon>Metazoa</taxon>
        <taxon>Ecdysozoa</taxon>
        <taxon>Arthropoda</taxon>
        <taxon>Hexapoda</taxon>
        <taxon>Insecta</taxon>
        <taxon>Pterygota</taxon>
        <taxon>Neoptera</taxon>
        <taxon>Paraneoptera</taxon>
        <taxon>Thysanoptera</taxon>
        <taxon>Terebrantia</taxon>
        <taxon>Thripoidea</taxon>
        <taxon>Thripidae</taxon>
        <taxon>Frankliniella</taxon>
    </lineage>
</organism>
<sequence length="667" mass="71594">MSVSVPSMNAAMGRLTGPLSSPLSSMLGYDGAMHGSLMVGTPAAASPRTSPHHSATWGCPQVKQEPIDRDHDSSGVSSMASSMAHGSSFLSSAANTSPSSSSSAGSPPGHHGYHHLHHPSSPAGAAAPVHSTPVAPHPGPASSPPTSAAPAAASVPRTPGSVDDNSRSSTCSNSEDDADEQVRRLRATLEGTVNGGHASPLQCQLCSFTADSRERLSEHVAAHFKCTLCDFSAASTEGLRAHLQDAHDLQMPQQMSPQPCEDGYSEQDQEEDLEGVATPRVNSQGKVKTFRCKQCDFVAVTKLDFWEHTKLHIKQEKMLCCPKCPFVTEYKHHLEYHLRNHFNSKPFKCDKCSYSCVNKSMLNSHLKSHSNVYQYRCADCTYATKYCHSLKLHLRKYGHQPSMVLNPDGSPNPLPIIDVYGTRRGPKSKTSKAAQAALQQHQLQQQVPLSPQQFGMFPNPYGLPPIFPYPAGPQDAAIAAPAAPAPVAPRQGSPLLHRCNYCEFSTPEAEVLAQHVFVHAEAMQSNLMQYFSSNNNNNYYQDDAKGYFGKTVPPPVRQASPPAVVAPPPAQSPPRTPSSPVKVAPSPAAATPVAAPVAALDLSKPETGVQEEVRETKNRRKGRAFKLERIAMRLQHQSSGDEAEPDQLLVKVPRLSAEAPAASAGPA</sequence>
<keyword evidence="6" id="KW-0302">Gap protein</keyword>
<accession>A0A9C6XW39</accession>
<reference evidence="17" key="1">
    <citation type="submission" date="2025-08" db="UniProtKB">
        <authorList>
            <consortium name="RefSeq"/>
        </authorList>
    </citation>
    <scope>IDENTIFICATION</scope>
    <source>
        <tissue evidence="17">Whole organism</tissue>
    </source>
</reference>
<keyword evidence="9 13" id="KW-0863">Zinc-finger</keyword>
<evidence type="ECO:0000256" key="1">
    <source>
        <dbReference type="ARBA" id="ARBA00003983"/>
    </source>
</evidence>
<dbReference type="Proteomes" id="UP000504606">
    <property type="component" value="Unplaced"/>
</dbReference>
<keyword evidence="12" id="KW-0539">Nucleus</keyword>
<evidence type="ECO:0000256" key="2">
    <source>
        <dbReference type="ARBA" id="ARBA00004123"/>
    </source>
</evidence>
<dbReference type="PANTHER" id="PTHR24392:SF49">
    <property type="entry name" value="PROTEIN HUNCHBACK"/>
    <property type="match status" value="1"/>
</dbReference>
<feature type="domain" description="C2H2-type" evidence="15">
    <location>
        <begin position="224"/>
        <end position="252"/>
    </location>
</feature>
<feature type="compositionally biased region" description="Low complexity" evidence="14">
    <location>
        <begin position="578"/>
        <end position="587"/>
    </location>
</feature>
<evidence type="ECO:0000256" key="14">
    <source>
        <dbReference type="SAM" id="MobiDB-lite"/>
    </source>
</evidence>
<dbReference type="GO" id="GO:0005634">
    <property type="term" value="C:nucleus"/>
    <property type="evidence" value="ECO:0007669"/>
    <property type="project" value="UniProtKB-SubCell"/>
</dbReference>
<dbReference type="Pfam" id="PF00096">
    <property type="entry name" value="zf-C2H2"/>
    <property type="match status" value="1"/>
</dbReference>
<dbReference type="AlphaFoldDB" id="A0A9C6XW39"/>
<keyword evidence="16" id="KW-1185">Reference proteome</keyword>
<dbReference type="InterPro" id="IPR013087">
    <property type="entry name" value="Znf_C2H2_type"/>
</dbReference>
<feature type="region of interest" description="Disordered" evidence="14">
    <location>
        <begin position="40"/>
        <end position="59"/>
    </location>
</feature>
<feature type="domain" description="C2H2-type" evidence="15">
    <location>
        <begin position="347"/>
        <end position="374"/>
    </location>
</feature>
<dbReference type="RefSeq" id="XP_052132761.1">
    <property type="nucleotide sequence ID" value="XM_052276801.1"/>
</dbReference>
<keyword evidence="8" id="KW-0677">Repeat</keyword>
<dbReference type="FunFam" id="3.30.160.60:FF:001482">
    <property type="entry name" value="Hunchback"/>
    <property type="match status" value="1"/>
</dbReference>
<dbReference type="GO" id="GO:0040034">
    <property type="term" value="P:regulation of development, heterochronic"/>
    <property type="evidence" value="ECO:0007669"/>
    <property type="project" value="UniProtKB-ARBA"/>
</dbReference>
<feature type="non-terminal residue" evidence="17">
    <location>
        <position position="667"/>
    </location>
</feature>
<dbReference type="PROSITE" id="PS50157">
    <property type="entry name" value="ZINC_FINGER_C2H2_2"/>
    <property type="match status" value="3"/>
</dbReference>
<evidence type="ECO:0000256" key="12">
    <source>
        <dbReference type="ARBA" id="ARBA00023242"/>
    </source>
</evidence>
<dbReference type="FunFam" id="3.30.160.60:FF:001301">
    <property type="entry name" value="Blast:Protein hunchback"/>
    <property type="match status" value="1"/>
</dbReference>
<evidence type="ECO:0000256" key="10">
    <source>
        <dbReference type="ARBA" id="ARBA00022833"/>
    </source>
</evidence>
<proteinExistence type="inferred from homology"/>
<dbReference type="OrthoDB" id="10015593at2759"/>
<keyword evidence="5" id="KW-0217">Developmental protein</keyword>
<dbReference type="PANTHER" id="PTHR24392">
    <property type="entry name" value="ZINC FINGER PROTEIN"/>
    <property type="match status" value="1"/>
</dbReference>
<dbReference type="KEGG" id="foc:113206422"/>
<keyword evidence="7" id="KW-0479">Metal-binding</keyword>
<evidence type="ECO:0000313" key="16">
    <source>
        <dbReference type="Proteomes" id="UP000504606"/>
    </source>
</evidence>
<feature type="compositionally biased region" description="Low complexity" evidence="14">
    <location>
        <begin position="119"/>
        <end position="134"/>
    </location>
</feature>
<feature type="domain" description="C2H2-type" evidence="15">
    <location>
        <begin position="319"/>
        <end position="346"/>
    </location>
</feature>
<gene>
    <name evidence="17" type="primary">LOC113206422</name>
</gene>
<evidence type="ECO:0000256" key="7">
    <source>
        <dbReference type="ARBA" id="ARBA00022723"/>
    </source>
</evidence>
<feature type="compositionally biased region" description="Low complexity" evidence="14">
    <location>
        <begin position="144"/>
        <end position="159"/>
    </location>
</feature>
<evidence type="ECO:0000256" key="13">
    <source>
        <dbReference type="PROSITE-ProRule" id="PRU00042"/>
    </source>
</evidence>
<dbReference type="InterPro" id="IPR036236">
    <property type="entry name" value="Znf_C2H2_sf"/>
</dbReference>
<feature type="compositionally biased region" description="Acidic residues" evidence="14">
    <location>
        <begin position="263"/>
        <end position="273"/>
    </location>
</feature>
<dbReference type="Gene3D" id="3.30.160.60">
    <property type="entry name" value="Classic Zinc Finger"/>
    <property type="match status" value="3"/>
</dbReference>
<feature type="region of interest" description="Disordered" evidence="14">
    <location>
        <begin position="252"/>
        <end position="273"/>
    </location>
</feature>
<dbReference type="GO" id="GO:0000977">
    <property type="term" value="F:RNA polymerase II transcription regulatory region sequence-specific DNA binding"/>
    <property type="evidence" value="ECO:0007669"/>
    <property type="project" value="UniProtKB-ARBA"/>
</dbReference>
<feature type="compositionally biased region" description="Low complexity" evidence="14">
    <location>
        <begin position="74"/>
        <end position="110"/>
    </location>
</feature>
<evidence type="ECO:0000256" key="9">
    <source>
        <dbReference type="ARBA" id="ARBA00022771"/>
    </source>
</evidence>
<dbReference type="GO" id="GO:0008270">
    <property type="term" value="F:zinc ion binding"/>
    <property type="evidence" value="ECO:0007669"/>
    <property type="project" value="UniProtKB-KW"/>
</dbReference>
<keyword evidence="11" id="KW-0238">DNA-binding</keyword>
<evidence type="ECO:0000256" key="5">
    <source>
        <dbReference type="ARBA" id="ARBA00022473"/>
    </source>
</evidence>
<evidence type="ECO:0000256" key="3">
    <source>
        <dbReference type="ARBA" id="ARBA00007746"/>
    </source>
</evidence>
<protein>
    <recommendedName>
        <fullName evidence="4">Protein hunchback</fullName>
    </recommendedName>
</protein>
<evidence type="ECO:0000259" key="15">
    <source>
        <dbReference type="PROSITE" id="PS50157"/>
    </source>
</evidence>
<dbReference type="GeneID" id="113206422"/>
<keyword evidence="10" id="KW-0862">Zinc</keyword>
<dbReference type="SUPFAM" id="SSF57667">
    <property type="entry name" value="beta-beta-alpha zinc fingers"/>
    <property type="match status" value="2"/>
</dbReference>
<evidence type="ECO:0000256" key="11">
    <source>
        <dbReference type="ARBA" id="ARBA00023125"/>
    </source>
</evidence>
<dbReference type="SMART" id="SM00355">
    <property type="entry name" value="ZnF_C2H2"/>
    <property type="match status" value="7"/>
</dbReference>
<feature type="compositionally biased region" description="Pro residues" evidence="14">
    <location>
        <begin position="564"/>
        <end position="577"/>
    </location>
</feature>
<dbReference type="PROSITE" id="PS00028">
    <property type="entry name" value="ZINC_FINGER_C2H2_1"/>
    <property type="match status" value="1"/>
</dbReference>
<name>A0A9C6XW39_FRAOC</name>
<evidence type="ECO:0000256" key="6">
    <source>
        <dbReference type="ARBA" id="ARBA00022492"/>
    </source>
</evidence>
<feature type="region of interest" description="Disordered" evidence="14">
    <location>
        <begin position="64"/>
        <end position="181"/>
    </location>
</feature>
<comment type="subcellular location">
    <subcellularLocation>
        <location evidence="2">Nucleus</location>
    </subcellularLocation>
</comment>
<evidence type="ECO:0000256" key="8">
    <source>
        <dbReference type="ARBA" id="ARBA00022737"/>
    </source>
</evidence>
<comment type="similarity">
    <text evidence="3">Belongs to the hunchback C2H2-type zinc-finger protein family.</text>
</comment>
<comment type="function">
    <text evidence="1">Gap class segmentation protein that controls development of head structures.</text>
</comment>
<dbReference type="GO" id="GO:0000122">
    <property type="term" value="P:negative regulation of transcription by RNA polymerase II"/>
    <property type="evidence" value="ECO:0007669"/>
    <property type="project" value="UniProtKB-ARBA"/>
</dbReference>
<feature type="region of interest" description="Disordered" evidence="14">
    <location>
        <begin position="551"/>
        <end position="587"/>
    </location>
</feature>
<dbReference type="GO" id="GO:0035282">
    <property type="term" value="P:segmentation"/>
    <property type="evidence" value="ECO:0007669"/>
    <property type="project" value="UniProtKB-KW"/>
</dbReference>
<evidence type="ECO:0000256" key="4">
    <source>
        <dbReference type="ARBA" id="ARBA00013638"/>
    </source>
</evidence>
<evidence type="ECO:0000313" key="17">
    <source>
        <dbReference type="RefSeq" id="XP_052132761.1"/>
    </source>
</evidence>